<sequence>MSGARSGDQGGSPRVAPRAIIVRQTSSRIQNMSCLSRRENRRIFPVPLSSKGVEMALSCSFLVATTSLTLLAPHQTALASPDPVTVMEKLMTPGNGVTTSAKWKFWLSDRPATSTITFHTTGVLAFGKGRAVAADATRLSSGGRKVRFRVVGGRTYASGGAWSDMLPQGKTWARSSILDYQPYEFTEQDINIFEPTTLRELLKSARSDRGTTTTRYSGSITVKALCAVSPSCRSEYGKKVNADISWQLWTNEKGQVVRLFAKWVLAKTAKNPISSNTEADTSYSGWGSRVSVSVPPANQVAKVD</sequence>
<reference evidence="2" key="1">
    <citation type="journal article" date="2019" name="Int. J. Syst. Evol. Microbiol.">
        <title>The Global Catalogue of Microorganisms (GCM) 10K type strain sequencing project: providing services to taxonomists for standard genome sequencing and annotation.</title>
        <authorList>
            <consortium name="The Broad Institute Genomics Platform"/>
            <consortium name="The Broad Institute Genome Sequencing Center for Infectious Disease"/>
            <person name="Wu L."/>
            <person name="Ma J."/>
        </authorList>
    </citation>
    <scope>NUCLEOTIDE SEQUENCE [LARGE SCALE GENOMIC DNA]</scope>
    <source>
        <strain evidence="2">TBRC 7912</strain>
    </source>
</reference>
<keyword evidence="2" id="KW-1185">Reference proteome</keyword>
<accession>A0ABV8EUH9</accession>
<comment type="caution">
    <text evidence="1">The sequence shown here is derived from an EMBL/GenBank/DDBJ whole genome shotgun (WGS) entry which is preliminary data.</text>
</comment>
<protein>
    <recommendedName>
        <fullName evidence="3">DUF3108 domain-containing protein</fullName>
    </recommendedName>
</protein>
<proteinExistence type="predicted"/>
<name>A0ABV8EUH9_9ACTN</name>
<evidence type="ECO:0000313" key="1">
    <source>
        <dbReference type="EMBL" id="MFC3980037.1"/>
    </source>
</evidence>
<dbReference type="EMBL" id="JBHSBC010000005">
    <property type="protein sequence ID" value="MFC3980037.1"/>
    <property type="molecule type" value="Genomic_DNA"/>
</dbReference>
<organism evidence="1 2">
    <name type="scientific">Streptosporangium jomthongense</name>
    <dbReference type="NCBI Taxonomy" id="1193683"/>
    <lineage>
        <taxon>Bacteria</taxon>
        <taxon>Bacillati</taxon>
        <taxon>Actinomycetota</taxon>
        <taxon>Actinomycetes</taxon>
        <taxon>Streptosporangiales</taxon>
        <taxon>Streptosporangiaceae</taxon>
        <taxon>Streptosporangium</taxon>
    </lineage>
</organism>
<gene>
    <name evidence="1" type="ORF">ACFOYY_07890</name>
</gene>
<evidence type="ECO:0008006" key="3">
    <source>
        <dbReference type="Google" id="ProtNLM"/>
    </source>
</evidence>
<dbReference type="Proteomes" id="UP001595698">
    <property type="component" value="Unassembled WGS sequence"/>
</dbReference>
<evidence type="ECO:0000313" key="2">
    <source>
        <dbReference type="Proteomes" id="UP001595698"/>
    </source>
</evidence>
<dbReference type="Gene3D" id="2.50.20.20">
    <property type="match status" value="1"/>
</dbReference>